<evidence type="ECO:0000313" key="1">
    <source>
        <dbReference type="EMBL" id="KKB76530.1"/>
    </source>
</evidence>
<sequence>MIFAVGLIGATTAPTFADGIDPSGLVRYGEQNGVSYEDWVSTEPVSTVTVKKIEAGKVRYVTITQTATGTYSTDGFESAHVQYPGVTKPSNPRNEFTFSSWSHGSWHRISAYNGNSYVSVSTYKTHRGPARTATCVSTISWAC</sequence>
<gene>
    <name evidence="1" type="ORF">VW35_17240</name>
</gene>
<dbReference type="RefSeq" id="WP_046144319.1">
    <property type="nucleotide sequence ID" value="NZ_LAJG01000042.1"/>
</dbReference>
<comment type="caution">
    <text evidence="1">The sequence shown here is derived from an EMBL/GenBank/DDBJ whole genome shotgun (WGS) entry which is preliminary data.</text>
</comment>
<dbReference type="PATRIC" id="fig|361041.3.peg.2852"/>
<dbReference type="OrthoDB" id="7960896at2"/>
<proteinExistence type="predicted"/>
<dbReference type="AlphaFoldDB" id="A0A0F5L2V5"/>
<accession>A0A0F5L2V5</accession>
<dbReference type="EMBL" id="LAJG01000042">
    <property type="protein sequence ID" value="KKB76530.1"/>
    <property type="molecule type" value="Genomic_DNA"/>
</dbReference>
<protein>
    <submittedName>
        <fullName evidence="1">Uncharacterized protein</fullName>
    </submittedName>
</protein>
<evidence type="ECO:0000313" key="2">
    <source>
        <dbReference type="Proteomes" id="UP000033514"/>
    </source>
</evidence>
<keyword evidence="2" id="KW-1185">Reference proteome</keyword>
<dbReference type="Proteomes" id="UP000033514">
    <property type="component" value="Unassembled WGS sequence"/>
</dbReference>
<organism evidence="1 2">
    <name type="scientific">Devosia soli</name>
    <dbReference type="NCBI Taxonomy" id="361041"/>
    <lineage>
        <taxon>Bacteria</taxon>
        <taxon>Pseudomonadati</taxon>
        <taxon>Pseudomonadota</taxon>
        <taxon>Alphaproteobacteria</taxon>
        <taxon>Hyphomicrobiales</taxon>
        <taxon>Devosiaceae</taxon>
        <taxon>Devosia</taxon>
    </lineage>
</organism>
<name>A0A0F5L2V5_9HYPH</name>
<reference evidence="1 2" key="1">
    <citation type="submission" date="2015-03" db="EMBL/GenBank/DDBJ databases">
        <authorList>
            <person name="Hassan Y.I."/>
            <person name="Lepp D."/>
            <person name="Zhou T."/>
        </authorList>
    </citation>
    <scope>NUCLEOTIDE SEQUENCE [LARGE SCALE GENOMIC DNA]</scope>
    <source>
        <strain evidence="1 2">GH2-10</strain>
    </source>
</reference>